<feature type="transmembrane region" description="Helical" evidence="8">
    <location>
        <begin position="224"/>
        <end position="248"/>
    </location>
</feature>
<dbReference type="EMBL" id="ACEO02000001">
    <property type="protein sequence ID" value="EFC53350.1"/>
    <property type="molecule type" value="Genomic_DNA"/>
</dbReference>
<feature type="transmembrane region" description="Helical" evidence="8">
    <location>
        <begin position="315"/>
        <end position="338"/>
    </location>
</feature>
<dbReference type="CDD" id="cd06261">
    <property type="entry name" value="TM_PBP2"/>
    <property type="match status" value="2"/>
</dbReference>
<dbReference type="AlphaFoldDB" id="A0A9W5ITI1"/>
<dbReference type="InterPro" id="IPR035906">
    <property type="entry name" value="MetI-like_sf"/>
</dbReference>
<dbReference type="RefSeq" id="WP_004519095.1">
    <property type="nucleotide sequence ID" value="NZ_ACEO02000001.1"/>
</dbReference>
<evidence type="ECO:0000256" key="1">
    <source>
        <dbReference type="ARBA" id="ARBA00004429"/>
    </source>
</evidence>
<feature type="transmembrane region" description="Helical" evidence="8">
    <location>
        <begin position="376"/>
        <end position="393"/>
    </location>
</feature>
<reference evidence="10 11" key="1">
    <citation type="submission" date="2010-01" db="EMBL/GenBank/DDBJ databases">
        <authorList>
            <person name="Weinstock G."/>
            <person name="Sodergren E."/>
            <person name="Clifton S."/>
            <person name="Fulton L."/>
            <person name="Fulton B."/>
            <person name="Courtney L."/>
            <person name="Fronick C."/>
            <person name="Harrison M."/>
            <person name="Strong C."/>
            <person name="Farmer C."/>
            <person name="Delahaunty K."/>
            <person name="Markovic C."/>
            <person name="Hall O."/>
            <person name="Minx P."/>
            <person name="Tomlinson C."/>
            <person name="Mitreva M."/>
            <person name="Nelson J."/>
            <person name="Hou S."/>
            <person name="Wollam A."/>
            <person name="Pepin K.H."/>
            <person name="Johnson M."/>
            <person name="Bhonagiri V."/>
            <person name="Nash W.E."/>
            <person name="Warren W."/>
            <person name="Chinwalla A."/>
            <person name="Mardis E.R."/>
            <person name="Wilson R.K."/>
        </authorList>
    </citation>
    <scope>NUCLEOTIDE SEQUENCE [LARGE SCALE GENOMIC DNA]</scope>
    <source>
        <strain evidence="10 11">NJ9703</strain>
    </source>
</reference>
<dbReference type="SUPFAM" id="SSF161098">
    <property type="entry name" value="MetI-like"/>
    <property type="match status" value="2"/>
</dbReference>
<evidence type="ECO:0000256" key="4">
    <source>
        <dbReference type="ARBA" id="ARBA00022519"/>
    </source>
</evidence>
<feature type="transmembrane region" description="Helical" evidence="8">
    <location>
        <begin position="124"/>
        <end position="144"/>
    </location>
</feature>
<dbReference type="PANTHER" id="PTHR43357">
    <property type="entry name" value="INNER MEMBRANE ABC TRANSPORTER PERMEASE PROTEIN YDCV"/>
    <property type="match status" value="1"/>
</dbReference>
<dbReference type="Gene3D" id="1.10.3720.10">
    <property type="entry name" value="MetI-like"/>
    <property type="match status" value="2"/>
</dbReference>
<keyword evidence="5 8" id="KW-0812">Transmembrane</keyword>
<organism evidence="10 11">
    <name type="scientific">Neisseria subflava NJ9703</name>
    <dbReference type="NCBI Taxonomy" id="546268"/>
    <lineage>
        <taxon>Bacteria</taxon>
        <taxon>Pseudomonadati</taxon>
        <taxon>Pseudomonadota</taxon>
        <taxon>Betaproteobacteria</taxon>
        <taxon>Neisseriales</taxon>
        <taxon>Neisseriaceae</taxon>
        <taxon>Neisseria</taxon>
    </lineage>
</organism>
<evidence type="ECO:0000256" key="6">
    <source>
        <dbReference type="ARBA" id="ARBA00022989"/>
    </source>
</evidence>
<dbReference type="GO" id="GO:0055085">
    <property type="term" value="P:transmembrane transport"/>
    <property type="evidence" value="ECO:0007669"/>
    <property type="project" value="InterPro"/>
</dbReference>
<feature type="domain" description="ABC transmembrane type-1" evidence="9">
    <location>
        <begin position="51"/>
        <end position="241"/>
    </location>
</feature>
<feature type="transmembrane region" description="Helical" evidence="8">
    <location>
        <begin position="350"/>
        <end position="370"/>
    </location>
</feature>
<feature type="transmembrane region" description="Helical" evidence="8">
    <location>
        <begin position="273"/>
        <end position="295"/>
    </location>
</feature>
<feature type="transmembrane region" description="Helical" evidence="8">
    <location>
        <begin position="177"/>
        <end position="204"/>
    </location>
</feature>
<gene>
    <name evidence="10" type="ORF">NEISUBOT_03352</name>
</gene>
<keyword evidence="3" id="KW-1003">Cell membrane</keyword>
<evidence type="ECO:0000256" key="5">
    <source>
        <dbReference type="ARBA" id="ARBA00022692"/>
    </source>
</evidence>
<keyword evidence="4" id="KW-0997">Cell inner membrane</keyword>
<evidence type="ECO:0000313" key="11">
    <source>
        <dbReference type="Proteomes" id="UP000004621"/>
    </source>
</evidence>
<dbReference type="Pfam" id="PF00528">
    <property type="entry name" value="BPD_transp_1"/>
    <property type="match status" value="2"/>
</dbReference>
<accession>A0A9W5ITI1</accession>
<evidence type="ECO:0000256" key="3">
    <source>
        <dbReference type="ARBA" id="ARBA00022475"/>
    </source>
</evidence>
<dbReference type="PROSITE" id="PS50928">
    <property type="entry name" value="ABC_TM1"/>
    <property type="match status" value="2"/>
</dbReference>
<keyword evidence="6 8" id="KW-1133">Transmembrane helix</keyword>
<evidence type="ECO:0000256" key="2">
    <source>
        <dbReference type="ARBA" id="ARBA00022448"/>
    </source>
</evidence>
<comment type="subcellular location">
    <subcellularLocation>
        <location evidence="1">Cell inner membrane</location>
        <topology evidence="1">Multi-pass membrane protein</topology>
    </subcellularLocation>
    <subcellularLocation>
        <location evidence="8">Cell membrane</location>
        <topology evidence="8">Multi-pass membrane protein</topology>
    </subcellularLocation>
</comment>
<evidence type="ECO:0000256" key="7">
    <source>
        <dbReference type="ARBA" id="ARBA00023136"/>
    </source>
</evidence>
<dbReference type="InterPro" id="IPR000515">
    <property type="entry name" value="MetI-like"/>
</dbReference>
<sequence length="509" mass="55332">MQVWIRRFALLLLSLGFLAVMVAAPLLSLAFYDGEGAWAEVVADDYMRLRLGWTVAQAVLTCVLVTALGVPAAWVLARMDFAGRRTVLRLLMLPFVMPTLVAGMGVLALFGAHGMLAAGWQDTPWLLIYGNVFFNLPVLVRSAYQGFVRVPQARLLSAQSLGADAWRRFVWVEWPVVRAWVAGGVCLVFLYCFSGFGLALLLGGERFATVEVEIYRLVAYELDMARASVLVWLVLAVTAAAGGLYAYWSKRVAVDKSVSPLPPRAPIWAWEKWLTATVLAMLAVCCLLPLAAVWLKAVSAGSSWAVLLEAQTWAAVWNTVRFSAAAVAAATILGVLYAAAARQMAWLRALMFLPFMVSPVCIAFGVLLLYPQWTASLWLLTATYALLAYPFVAKDVLAAWDSLPKDYAAAARTMGANGFQTACYVTAPLLKPALRRGLTLASATCIGEFAATLFLSRPEWQTLTTLIYDYLGRAGADNYGRAMVLTAVLTALALTAFLLVDEAEGQKAV</sequence>
<feature type="transmembrane region" description="Helical" evidence="8">
    <location>
        <begin position="88"/>
        <end position="112"/>
    </location>
</feature>
<dbReference type="PANTHER" id="PTHR43357:SF4">
    <property type="entry name" value="INNER MEMBRANE ABC TRANSPORTER PERMEASE PROTEIN YDCV"/>
    <property type="match status" value="1"/>
</dbReference>
<comment type="caution">
    <text evidence="10">The sequence shown here is derived from an EMBL/GenBank/DDBJ whole genome shotgun (WGS) entry which is preliminary data.</text>
</comment>
<feature type="domain" description="ABC transmembrane type-1" evidence="9">
    <location>
        <begin position="316"/>
        <end position="500"/>
    </location>
</feature>
<feature type="transmembrane region" description="Helical" evidence="8">
    <location>
        <begin position="54"/>
        <end position="76"/>
    </location>
</feature>
<feature type="transmembrane region" description="Helical" evidence="8">
    <location>
        <begin position="479"/>
        <end position="500"/>
    </location>
</feature>
<keyword evidence="2 8" id="KW-0813">Transport</keyword>
<comment type="similarity">
    <text evidence="8">Belongs to the binding-protein-dependent transport system permease family.</text>
</comment>
<evidence type="ECO:0000313" key="10">
    <source>
        <dbReference type="EMBL" id="EFC53350.1"/>
    </source>
</evidence>
<dbReference type="Proteomes" id="UP000004621">
    <property type="component" value="Unassembled WGS sequence"/>
</dbReference>
<keyword evidence="7 8" id="KW-0472">Membrane</keyword>
<evidence type="ECO:0000259" key="9">
    <source>
        <dbReference type="PROSITE" id="PS50928"/>
    </source>
</evidence>
<evidence type="ECO:0000256" key="8">
    <source>
        <dbReference type="RuleBase" id="RU363032"/>
    </source>
</evidence>
<dbReference type="GO" id="GO:0005886">
    <property type="term" value="C:plasma membrane"/>
    <property type="evidence" value="ECO:0007669"/>
    <property type="project" value="UniProtKB-SubCell"/>
</dbReference>
<proteinExistence type="inferred from homology"/>
<protein>
    <submittedName>
        <fullName evidence="10">ABC transporter, permease protein</fullName>
    </submittedName>
</protein>
<name>A0A9W5ITI1_NEISU</name>